<dbReference type="SUPFAM" id="SSF52467">
    <property type="entry name" value="DHS-like NAD/FAD-binding domain"/>
    <property type="match status" value="1"/>
</dbReference>
<dbReference type="EMBL" id="JACRTA010000002">
    <property type="protein sequence ID" value="MBC8568555.1"/>
    <property type="molecule type" value="Genomic_DNA"/>
</dbReference>
<accession>A0A926E8W5</accession>
<comment type="caution">
    <text evidence="2">Lacks conserved residue(s) required for the propagation of feature annotation.</text>
</comment>
<gene>
    <name evidence="4" type="ORF">H8692_07285</name>
</gene>
<dbReference type="GO" id="GO:0070403">
    <property type="term" value="F:NAD+ binding"/>
    <property type="evidence" value="ECO:0007669"/>
    <property type="project" value="TreeGrafter"/>
</dbReference>
<feature type="binding site" evidence="2">
    <location>
        <position position="151"/>
    </location>
    <ligand>
        <name>Zn(2+)</name>
        <dbReference type="ChEBI" id="CHEBI:29105"/>
    </ligand>
</feature>
<evidence type="ECO:0000313" key="5">
    <source>
        <dbReference type="Proteomes" id="UP000610862"/>
    </source>
</evidence>
<dbReference type="PANTHER" id="PTHR11085">
    <property type="entry name" value="NAD-DEPENDENT PROTEIN DEACYLASE SIRTUIN-5, MITOCHONDRIAL-RELATED"/>
    <property type="match status" value="1"/>
</dbReference>
<feature type="binding site" evidence="2">
    <location>
        <position position="199"/>
    </location>
    <ligand>
        <name>Zn(2+)</name>
        <dbReference type="ChEBI" id="CHEBI:29105"/>
    </ligand>
</feature>
<dbReference type="Proteomes" id="UP000610862">
    <property type="component" value="Unassembled WGS sequence"/>
</dbReference>
<proteinExistence type="predicted"/>
<dbReference type="PROSITE" id="PS50305">
    <property type="entry name" value="SIRTUIN"/>
    <property type="match status" value="1"/>
</dbReference>
<evidence type="ECO:0000256" key="2">
    <source>
        <dbReference type="PROSITE-ProRule" id="PRU00236"/>
    </source>
</evidence>
<protein>
    <submittedName>
        <fullName evidence="4">Sir2 silent information regulator family NAD-dependent deacetylase</fullName>
    </submittedName>
</protein>
<keyword evidence="1" id="KW-0520">NAD</keyword>
<dbReference type="GO" id="GO:0046872">
    <property type="term" value="F:metal ion binding"/>
    <property type="evidence" value="ECO:0007669"/>
    <property type="project" value="UniProtKB-KW"/>
</dbReference>
<dbReference type="InterPro" id="IPR026590">
    <property type="entry name" value="Ssirtuin_cat_dom"/>
</dbReference>
<feature type="binding site" evidence="2">
    <location>
        <position position="202"/>
    </location>
    <ligand>
        <name>Zn(2+)</name>
        <dbReference type="ChEBI" id="CHEBI:29105"/>
    </ligand>
</feature>
<feature type="binding site" evidence="2">
    <location>
        <position position="147"/>
    </location>
    <ligand>
        <name>Zn(2+)</name>
        <dbReference type="ChEBI" id="CHEBI:29105"/>
    </ligand>
</feature>
<feature type="domain" description="Deacetylase sirtuin-type" evidence="3">
    <location>
        <begin position="10"/>
        <end position="305"/>
    </location>
</feature>
<name>A0A926E8W5_9FIRM</name>
<dbReference type="GO" id="GO:0017136">
    <property type="term" value="F:histone deacetylase activity, NAD-dependent"/>
    <property type="evidence" value="ECO:0007669"/>
    <property type="project" value="TreeGrafter"/>
</dbReference>
<keyword evidence="2" id="KW-0479">Metal-binding</keyword>
<sequence>MFFKVFNESEKNTSEVIKHFKKIMESTQAVVIGAGAGLSASAGFEYDGETFGRYFFDFEKKYGFHDMYSGGFYPFETFEEQWAFWSRNIYINRYQRIPKSVYDDLYSAVKNKDYFVITTNVDHCFQKAGFAKKRLFYTQGDYGLWQCSKPCHNETYDNEHKVRAMLRAQGFSFDTKGMLYITEKQSLKMRIPSRLIPKCPICGRPMSMNLRSDSTFVENNSWHEAYERYMTFLRNHRKSKILFLELGVGMNTPGIIKYPFWRMAAKNHRASYACINQGEAVCPENIVQRATCINDDIGKILKKIA</sequence>
<dbReference type="InterPro" id="IPR050134">
    <property type="entry name" value="NAD-dep_sirtuin_deacylases"/>
</dbReference>
<keyword evidence="2" id="KW-0862">Zinc</keyword>
<organism evidence="4 5">
    <name type="scientific">Lentihominibacter hominis</name>
    <dbReference type="NCBI Taxonomy" id="2763645"/>
    <lineage>
        <taxon>Bacteria</taxon>
        <taxon>Bacillati</taxon>
        <taxon>Bacillota</taxon>
        <taxon>Clostridia</taxon>
        <taxon>Peptostreptococcales</taxon>
        <taxon>Anaerovoracaceae</taxon>
        <taxon>Lentihominibacter</taxon>
    </lineage>
</organism>
<reference evidence="4" key="1">
    <citation type="submission" date="2020-08" db="EMBL/GenBank/DDBJ databases">
        <title>Genome public.</title>
        <authorList>
            <person name="Liu C."/>
            <person name="Sun Q."/>
        </authorList>
    </citation>
    <scope>NUCLEOTIDE SEQUENCE</scope>
    <source>
        <strain evidence="4">NSJ-24</strain>
    </source>
</reference>
<evidence type="ECO:0000259" key="3">
    <source>
        <dbReference type="PROSITE" id="PS50305"/>
    </source>
</evidence>
<dbReference type="Gene3D" id="3.40.50.1220">
    <property type="entry name" value="TPP-binding domain"/>
    <property type="match status" value="1"/>
</dbReference>
<keyword evidence="5" id="KW-1185">Reference proteome</keyword>
<dbReference type="PANTHER" id="PTHR11085:SF10">
    <property type="entry name" value="NAD-DEPENDENT PROTEIN DEACYLASE SIRTUIN-5, MITOCHONDRIAL-RELATED"/>
    <property type="match status" value="1"/>
</dbReference>
<dbReference type="InterPro" id="IPR029035">
    <property type="entry name" value="DHS-like_NAD/FAD-binding_dom"/>
</dbReference>
<evidence type="ECO:0000256" key="1">
    <source>
        <dbReference type="ARBA" id="ARBA00023027"/>
    </source>
</evidence>
<dbReference type="AlphaFoldDB" id="A0A926E8W5"/>
<dbReference type="RefSeq" id="WP_187525353.1">
    <property type="nucleotide sequence ID" value="NZ_JACRTA010000002.1"/>
</dbReference>
<comment type="caution">
    <text evidence="4">The sequence shown here is derived from an EMBL/GenBank/DDBJ whole genome shotgun (WGS) entry which is preliminary data.</text>
</comment>
<evidence type="ECO:0000313" key="4">
    <source>
        <dbReference type="EMBL" id="MBC8568555.1"/>
    </source>
</evidence>